<dbReference type="Proteomes" id="UP000035651">
    <property type="component" value="Chromosome"/>
</dbReference>
<evidence type="ECO:0000313" key="14">
    <source>
        <dbReference type="EMBL" id="ANI21721.1"/>
    </source>
</evidence>
<dbReference type="PROSITE" id="PS50893">
    <property type="entry name" value="ABC_TRANSPORTER_2"/>
    <property type="match status" value="1"/>
</dbReference>
<evidence type="ECO:0000256" key="5">
    <source>
        <dbReference type="ARBA" id="ARBA00022692"/>
    </source>
</evidence>
<keyword evidence="7 14" id="KW-0067">ATP-binding</keyword>
<accession>A0A173H098</accession>
<dbReference type="InterPro" id="IPR036890">
    <property type="entry name" value="HATPase_C_sf"/>
</dbReference>
<proteinExistence type="predicted"/>
<feature type="transmembrane region" description="Helical" evidence="11">
    <location>
        <begin position="28"/>
        <end position="49"/>
    </location>
</feature>
<gene>
    <name evidence="14" type="ORF">AB870_22710</name>
</gene>
<dbReference type="Gene3D" id="1.20.1560.10">
    <property type="entry name" value="ABC transporter type 1, transmembrane domain"/>
    <property type="match status" value="1"/>
</dbReference>
<dbReference type="PANTHER" id="PTHR24221">
    <property type="entry name" value="ATP-BINDING CASSETTE SUB-FAMILY B"/>
    <property type="match status" value="1"/>
</dbReference>
<dbReference type="CDD" id="cd18582">
    <property type="entry name" value="ABC_6TM_ATM1_ABCB7"/>
    <property type="match status" value="1"/>
</dbReference>
<dbReference type="InterPro" id="IPR039421">
    <property type="entry name" value="Type_1_exporter"/>
</dbReference>
<dbReference type="STRING" id="656179.AB870_22710"/>
<evidence type="ECO:0000259" key="12">
    <source>
        <dbReference type="PROSITE" id="PS50893"/>
    </source>
</evidence>
<dbReference type="GO" id="GO:0005524">
    <property type="term" value="F:ATP binding"/>
    <property type="evidence" value="ECO:0007669"/>
    <property type="project" value="UniProtKB-KW"/>
</dbReference>
<dbReference type="RefSeq" id="WP_064674816.1">
    <property type="nucleotide sequence ID" value="NZ_CP011807.3"/>
</dbReference>
<keyword evidence="15" id="KW-1185">Reference proteome</keyword>
<protein>
    <submittedName>
        <fullName evidence="14">ABC transporter ATP-binding protein</fullName>
    </submittedName>
</protein>
<evidence type="ECO:0000256" key="11">
    <source>
        <dbReference type="SAM" id="Phobius"/>
    </source>
</evidence>
<dbReference type="EMBL" id="CP011807">
    <property type="protein sequence ID" value="ANI21721.1"/>
    <property type="molecule type" value="Genomic_DNA"/>
</dbReference>
<dbReference type="PANTHER" id="PTHR24221:SF654">
    <property type="entry name" value="ATP-BINDING CASSETTE SUB-FAMILY B MEMBER 6"/>
    <property type="match status" value="1"/>
</dbReference>
<sequence length="766" mass="83793">MMRLESGNVRWRIATYLWQAVRAHGRRVVIALSLLVAAKLASVSVPVLLKRIVDELGAPTVAMLPVFLILGYAVVRFLSNAFNEVRDVVFSEVTQRTVADLTVNTFSHLHRLGARFHSQRETGAVIRDMEKGTAAVGFLLGVSLFAIVPTLFEIGLILVIIVRNYGGGFLTIIAATFLSYAVWTAYATRRRMRMQMQVNALEAVQSSRIVDSLLNADTVKYFARESFETERLRGVAHDWTKAGIANQSALSALHIGQSACIGAGIAAVMLLAGQHVMTRAMTIGDLVLINAYIIQVSLPLNALGFVFRETNDAITNIERLFALLFAKGRDDEDDDAPGAHALKIEGGAIEFSGVDFSYEPGRQLLHDVSFRVGSGQTVAIVGGSGSGKSTLARLLFRLYQPDAGSVRIDGQDLRDVTQHSLRDAIGIVPQDTILFNETLAYNIAYGRPGATRADVVKAARSAQLAPFIEALPDAYETKVGERGMRLSGGERQRIAIARALLKRPPIIVFDEATSALDTRTERAIQDEMMQLAEHRTSLLIAHRLSTVVGADWILVMERGRIVEQGRHDDLLARGSVYAQMWQLQEQQRALEQIERHIVMQAVPLVPLVEGVLDALRESIEARGTQVNREMATDNPVVTADAPSLHHVLWDLCRFGVEATGQGGRLDVRVRHDATDAMVDIASPLFDAPELSLLDFASIQASLEQHGAYITRTQDDAGVALRISVPLRADDTDVLTDVRPSLTPSGTDDVHAASAPTTQHPCEPHRL</sequence>
<keyword evidence="6" id="KW-0547">Nucleotide-binding</keyword>
<keyword evidence="5 11" id="KW-0812">Transmembrane</keyword>
<dbReference type="SMART" id="SM00382">
    <property type="entry name" value="AAA"/>
    <property type="match status" value="1"/>
</dbReference>
<dbReference type="KEGG" id="pfg:AB870_22710"/>
<evidence type="ECO:0000256" key="10">
    <source>
        <dbReference type="SAM" id="MobiDB-lite"/>
    </source>
</evidence>
<evidence type="ECO:0000259" key="13">
    <source>
        <dbReference type="PROSITE" id="PS50929"/>
    </source>
</evidence>
<evidence type="ECO:0000256" key="6">
    <source>
        <dbReference type="ARBA" id="ARBA00022741"/>
    </source>
</evidence>
<dbReference type="SUPFAM" id="SSF52540">
    <property type="entry name" value="P-loop containing nucleoside triphosphate hydrolases"/>
    <property type="match status" value="1"/>
</dbReference>
<dbReference type="InterPro" id="IPR036640">
    <property type="entry name" value="ABC1_TM_sf"/>
</dbReference>
<evidence type="ECO:0000256" key="3">
    <source>
        <dbReference type="ARBA" id="ARBA00022475"/>
    </source>
</evidence>
<dbReference type="AlphaFoldDB" id="A0A173H098"/>
<dbReference type="GO" id="GO:0016887">
    <property type="term" value="F:ATP hydrolysis activity"/>
    <property type="evidence" value="ECO:0007669"/>
    <property type="project" value="InterPro"/>
</dbReference>
<reference evidence="14" key="1">
    <citation type="submission" date="2016-06" db="EMBL/GenBank/DDBJ databases">
        <title>Complete Genome Sequence of Pandoraea faecigallinarum DSM-23572.</title>
        <authorList>
            <person name="Yong D."/>
            <person name="Ee R."/>
            <person name="Lim Y.-L."/>
            <person name="Yin W.-F."/>
            <person name="Chan K.-G."/>
        </authorList>
    </citation>
    <scope>NUCLEOTIDE SEQUENCE</scope>
    <source>
        <strain evidence="14">DSM 23572</strain>
    </source>
</reference>
<dbReference type="InterPro" id="IPR027417">
    <property type="entry name" value="P-loop_NTPase"/>
</dbReference>
<dbReference type="FunFam" id="3.40.50.300:FF:000287">
    <property type="entry name" value="Multidrug ABC transporter ATP-binding protein"/>
    <property type="match status" value="1"/>
</dbReference>
<dbReference type="SUPFAM" id="SSF55874">
    <property type="entry name" value="ATPase domain of HSP90 chaperone/DNA topoisomerase II/histidine kinase"/>
    <property type="match status" value="1"/>
</dbReference>
<dbReference type="InterPro" id="IPR003439">
    <property type="entry name" value="ABC_transporter-like_ATP-bd"/>
</dbReference>
<feature type="domain" description="ABC transmembrane type-1" evidence="13">
    <location>
        <begin position="29"/>
        <end position="312"/>
    </location>
</feature>
<dbReference type="Gene3D" id="3.30.565.10">
    <property type="entry name" value="Histidine kinase-like ATPase, C-terminal domain"/>
    <property type="match status" value="1"/>
</dbReference>
<feature type="transmembrane region" description="Helical" evidence="11">
    <location>
        <begin position="136"/>
        <end position="162"/>
    </location>
</feature>
<evidence type="ECO:0000256" key="7">
    <source>
        <dbReference type="ARBA" id="ARBA00022840"/>
    </source>
</evidence>
<keyword evidence="9 11" id="KW-0472">Membrane</keyword>
<dbReference type="Pfam" id="PF00664">
    <property type="entry name" value="ABC_membrane"/>
    <property type="match status" value="1"/>
</dbReference>
<comment type="subcellular location">
    <subcellularLocation>
        <location evidence="1">Cell membrane</location>
        <topology evidence="1">Multi-pass membrane protein</topology>
    </subcellularLocation>
</comment>
<evidence type="ECO:0000256" key="9">
    <source>
        <dbReference type="ARBA" id="ARBA00023136"/>
    </source>
</evidence>
<keyword evidence="8 11" id="KW-1133">Transmembrane helix</keyword>
<feature type="transmembrane region" description="Helical" evidence="11">
    <location>
        <begin position="168"/>
        <end position="187"/>
    </location>
</feature>
<keyword evidence="3" id="KW-1003">Cell membrane</keyword>
<keyword evidence="4" id="KW-0997">Cell inner membrane</keyword>
<dbReference type="GO" id="GO:0140359">
    <property type="term" value="F:ABC-type transporter activity"/>
    <property type="evidence" value="ECO:0007669"/>
    <property type="project" value="InterPro"/>
</dbReference>
<organism evidence="14 15">
    <name type="scientific">Pandoraea faecigallinarum</name>
    <dbReference type="NCBI Taxonomy" id="656179"/>
    <lineage>
        <taxon>Bacteria</taxon>
        <taxon>Pseudomonadati</taxon>
        <taxon>Pseudomonadota</taxon>
        <taxon>Betaproteobacteria</taxon>
        <taxon>Burkholderiales</taxon>
        <taxon>Burkholderiaceae</taxon>
        <taxon>Pandoraea</taxon>
    </lineage>
</organism>
<dbReference type="InterPro" id="IPR017871">
    <property type="entry name" value="ABC_transporter-like_CS"/>
</dbReference>
<evidence type="ECO:0000256" key="1">
    <source>
        <dbReference type="ARBA" id="ARBA00004651"/>
    </source>
</evidence>
<dbReference type="GO" id="GO:0005886">
    <property type="term" value="C:plasma membrane"/>
    <property type="evidence" value="ECO:0007669"/>
    <property type="project" value="UniProtKB-SubCell"/>
</dbReference>
<dbReference type="InterPro" id="IPR003593">
    <property type="entry name" value="AAA+_ATPase"/>
</dbReference>
<feature type="domain" description="ABC transporter" evidence="12">
    <location>
        <begin position="349"/>
        <end position="583"/>
    </location>
</feature>
<dbReference type="Gene3D" id="3.40.50.300">
    <property type="entry name" value="P-loop containing nucleotide triphosphate hydrolases"/>
    <property type="match status" value="1"/>
</dbReference>
<feature type="transmembrane region" description="Helical" evidence="11">
    <location>
        <begin position="61"/>
        <end position="78"/>
    </location>
</feature>
<dbReference type="PROSITE" id="PS00211">
    <property type="entry name" value="ABC_TRANSPORTER_1"/>
    <property type="match status" value="1"/>
</dbReference>
<dbReference type="Pfam" id="PF00005">
    <property type="entry name" value="ABC_tran"/>
    <property type="match status" value="1"/>
</dbReference>
<feature type="region of interest" description="Disordered" evidence="10">
    <location>
        <begin position="737"/>
        <end position="766"/>
    </location>
</feature>
<name>A0A173H098_9BURK</name>
<evidence type="ECO:0000256" key="4">
    <source>
        <dbReference type="ARBA" id="ARBA00022519"/>
    </source>
</evidence>
<dbReference type="SUPFAM" id="SSF90123">
    <property type="entry name" value="ABC transporter transmembrane region"/>
    <property type="match status" value="1"/>
</dbReference>
<dbReference type="PROSITE" id="PS50929">
    <property type="entry name" value="ABC_TM1F"/>
    <property type="match status" value="1"/>
</dbReference>
<evidence type="ECO:0000256" key="8">
    <source>
        <dbReference type="ARBA" id="ARBA00022989"/>
    </source>
</evidence>
<evidence type="ECO:0000313" key="15">
    <source>
        <dbReference type="Proteomes" id="UP000035651"/>
    </source>
</evidence>
<dbReference type="InterPro" id="IPR011527">
    <property type="entry name" value="ABC1_TM_dom"/>
</dbReference>
<evidence type="ECO:0000256" key="2">
    <source>
        <dbReference type="ARBA" id="ARBA00022448"/>
    </source>
</evidence>
<keyword evidence="2" id="KW-0813">Transport</keyword>
<dbReference type="OrthoDB" id="8554730at2"/>